<evidence type="ECO:0000313" key="1">
    <source>
        <dbReference type="EMBL" id="KAJ8504010.1"/>
    </source>
</evidence>
<gene>
    <name evidence="1" type="ORF">OPV22_004896</name>
</gene>
<reference evidence="1 2" key="1">
    <citation type="submission" date="2022-12" db="EMBL/GenBank/DDBJ databases">
        <title>Chromosome-scale assembly of the Ensete ventricosum genome.</title>
        <authorList>
            <person name="Dussert Y."/>
            <person name="Stocks J."/>
            <person name="Wendawek A."/>
            <person name="Woldeyes F."/>
            <person name="Nichols R.A."/>
            <person name="Borrell J.S."/>
        </authorList>
    </citation>
    <scope>NUCLEOTIDE SEQUENCE [LARGE SCALE GENOMIC DNA]</scope>
    <source>
        <strain evidence="2">cv. Maze</strain>
        <tissue evidence="1">Seeds</tissue>
    </source>
</reference>
<name>A0AAV8RBM4_ENSVE</name>
<protein>
    <recommendedName>
        <fullName evidence="3">Secreted protein</fullName>
    </recommendedName>
</protein>
<evidence type="ECO:0000313" key="2">
    <source>
        <dbReference type="Proteomes" id="UP001222027"/>
    </source>
</evidence>
<accession>A0AAV8RBM4</accession>
<dbReference type="Proteomes" id="UP001222027">
    <property type="component" value="Unassembled WGS sequence"/>
</dbReference>
<proteinExistence type="predicted"/>
<keyword evidence="2" id="KW-1185">Reference proteome</keyword>
<comment type="caution">
    <text evidence="1">The sequence shown here is derived from an EMBL/GenBank/DDBJ whole genome shotgun (WGS) entry which is preliminary data.</text>
</comment>
<sequence>MAEELIAGVCSSSSSSSSSWWWCTAMSGSIDWAAAAVDMFDLPRCSTRCLQPWRPVVGANRCCGSLEEPRAASMNCSKGT</sequence>
<dbReference type="AlphaFoldDB" id="A0AAV8RBM4"/>
<organism evidence="1 2">
    <name type="scientific">Ensete ventricosum</name>
    <name type="common">Abyssinian banana</name>
    <name type="synonym">Musa ensete</name>
    <dbReference type="NCBI Taxonomy" id="4639"/>
    <lineage>
        <taxon>Eukaryota</taxon>
        <taxon>Viridiplantae</taxon>
        <taxon>Streptophyta</taxon>
        <taxon>Embryophyta</taxon>
        <taxon>Tracheophyta</taxon>
        <taxon>Spermatophyta</taxon>
        <taxon>Magnoliopsida</taxon>
        <taxon>Liliopsida</taxon>
        <taxon>Zingiberales</taxon>
        <taxon>Musaceae</taxon>
        <taxon>Ensete</taxon>
    </lineage>
</organism>
<dbReference type="EMBL" id="JAQQAF010000002">
    <property type="protein sequence ID" value="KAJ8504010.1"/>
    <property type="molecule type" value="Genomic_DNA"/>
</dbReference>
<evidence type="ECO:0008006" key="3">
    <source>
        <dbReference type="Google" id="ProtNLM"/>
    </source>
</evidence>